<evidence type="ECO:0000313" key="1">
    <source>
        <dbReference type="EMBL" id="EKS02066.1"/>
    </source>
</evidence>
<organism evidence="1 2">
    <name type="scientific">Leptospira mayottensis 200901122</name>
    <dbReference type="NCBI Taxonomy" id="1193010"/>
    <lineage>
        <taxon>Bacteria</taxon>
        <taxon>Pseudomonadati</taxon>
        <taxon>Spirochaetota</taxon>
        <taxon>Spirochaetia</taxon>
        <taxon>Leptospirales</taxon>
        <taxon>Leptospiraceae</taxon>
        <taxon>Leptospira</taxon>
    </lineage>
</organism>
<comment type="caution">
    <text evidence="1">The sequence shown here is derived from an EMBL/GenBank/DDBJ whole genome shotgun (WGS) entry which is preliminary data.</text>
</comment>
<accession>A0AA87MQV9</accession>
<evidence type="ECO:0000313" key="2">
    <source>
        <dbReference type="Proteomes" id="UP000001343"/>
    </source>
</evidence>
<proteinExistence type="predicted"/>
<dbReference type="AlphaFoldDB" id="A0AA87MQV9"/>
<gene>
    <name evidence="1" type="ORF">LEP1GSC125_0928</name>
</gene>
<protein>
    <submittedName>
        <fullName evidence="1">Uncharacterized protein</fullName>
    </submittedName>
</protein>
<dbReference type="EMBL" id="AKWM02000002">
    <property type="protein sequence ID" value="EKS02066.1"/>
    <property type="molecule type" value="Genomic_DNA"/>
</dbReference>
<reference evidence="1 2" key="1">
    <citation type="journal article" date="2014" name="Int. J. Syst. Evol. Microbiol.">
        <title>Leptospira mayottensis sp. nov., a pathogenic species of the genus Leptospira isolated from humans.</title>
        <authorList>
            <person name="Bourhy P."/>
            <person name="Collet L."/>
            <person name="Brisse S."/>
            <person name="Picardeau M."/>
        </authorList>
    </citation>
    <scope>NUCLEOTIDE SEQUENCE [LARGE SCALE GENOMIC DNA]</scope>
    <source>
        <strain evidence="1 2">200901122</strain>
    </source>
</reference>
<name>A0AA87MQV9_9LEPT</name>
<dbReference type="Proteomes" id="UP000001343">
    <property type="component" value="Unassembled WGS sequence"/>
</dbReference>
<sequence>MNSKKFIYPVSSIFQFELRFEFFPDATTSVLDSIQRYSFCKHLRWGQFFRKLKSLFQNLRM</sequence>